<feature type="region of interest" description="Disordered" evidence="1">
    <location>
        <begin position="22"/>
        <end position="104"/>
    </location>
</feature>
<organism evidence="2 3">
    <name type="scientific">Armillaria novae-zelandiae</name>
    <dbReference type="NCBI Taxonomy" id="153914"/>
    <lineage>
        <taxon>Eukaryota</taxon>
        <taxon>Fungi</taxon>
        <taxon>Dikarya</taxon>
        <taxon>Basidiomycota</taxon>
        <taxon>Agaricomycotina</taxon>
        <taxon>Agaricomycetes</taxon>
        <taxon>Agaricomycetidae</taxon>
        <taxon>Agaricales</taxon>
        <taxon>Marasmiineae</taxon>
        <taxon>Physalacriaceae</taxon>
        <taxon>Armillaria</taxon>
    </lineage>
</organism>
<accession>A0AA39NUW7</accession>
<protein>
    <submittedName>
        <fullName evidence="2">Uncharacterized protein</fullName>
    </submittedName>
</protein>
<evidence type="ECO:0000313" key="3">
    <source>
        <dbReference type="Proteomes" id="UP001175227"/>
    </source>
</evidence>
<dbReference type="AlphaFoldDB" id="A0AA39NUW7"/>
<sequence>MQFNIFQHFQAISTYILGYSSSVSMSGQGYTPRGKGTLGSQGSKKSGGGNPQNPSNANVTAGHTNKSQDSGTPGGGNPQNPSNANVTGGHTNNSQASTSTSGHR</sequence>
<name>A0AA39NUW7_9AGAR</name>
<evidence type="ECO:0000256" key="1">
    <source>
        <dbReference type="SAM" id="MobiDB-lite"/>
    </source>
</evidence>
<comment type="caution">
    <text evidence="2">The sequence shown here is derived from an EMBL/GenBank/DDBJ whole genome shotgun (WGS) entry which is preliminary data.</text>
</comment>
<dbReference type="EMBL" id="JAUEPR010000043">
    <property type="protein sequence ID" value="KAK0472206.1"/>
    <property type="molecule type" value="Genomic_DNA"/>
</dbReference>
<evidence type="ECO:0000313" key="2">
    <source>
        <dbReference type="EMBL" id="KAK0472206.1"/>
    </source>
</evidence>
<feature type="compositionally biased region" description="Polar residues" evidence="1">
    <location>
        <begin position="51"/>
        <end position="71"/>
    </location>
</feature>
<keyword evidence="3" id="KW-1185">Reference proteome</keyword>
<proteinExistence type="predicted"/>
<feature type="compositionally biased region" description="Low complexity" evidence="1">
    <location>
        <begin position="34"/>
        <end position="44"/>
    </location>
</feature>
<dbReference type="Proteomes" id="UP001175227">
    <property type="component" value="Unassembled WGS sequence"/>
</dbReference>
<gene>
    <name evidence="2" type="ORF">IW261DRAFT_1424594</name>
</gene>
<reference evidence="2" key="1">
    <citation type="submission" date="2023-06" db="EMBL/GenBank/DDBJ databases">
        <authorList>
            <consortium name="Lawrence Berkeley National Laboratory"/>
            <person name="Ahrendt S."/>
            <person name="Sahu N."/>
            <person name="Indic B."/>
            <person name="Wong-Bajracharya J."/>
            <person name="Merenyi Z."/>
            <person name="Ke H.-M."/>
            <person name="Monk M."/>
            <person name="Kocsube S."/>
            <person name="Drula E."/>
            <person name="Lipzen A."/>
            <person name="Balint B."/>
            <person name="Henrissat B."/>
            <person name="Andreopoulos B."/>
            <person name="Martin F.M."/>
            <person name="Harder C.B."/>
            <person name="Rigling D."/>
            <person name="Ford K.L."/>
            <person name="Foster G.D."/>
            <person name="Pangilinan J."/>
            <person name="Papanicolaou A."/>
            <person name="Barry K."/>
            <person name="LaButti K."/>
            <person name="Viragh M."/>
            <person name="Koriabine M."/>
            <person name="Yan M."/>
            <person name="Riley R."/>
            <person name="Champramary S."/>
            <person name="Plett K.L."/>
            <person name="Tsai I.J."/>
            <person name="Slot J."/>
            <person name="Sipos G."/>
            <person name="Plett J."/>
            <person name="Nagy L.G."/>
            <person name="Grigoriev I.V."/>
        </authorList>
    </citation>
    <scope>NUCLEOTIDE SEQUENCE</scope>
    <source>
        <strain evidence="2">ICMP 16352</strain>
    </source>
</reference>
<feature type="compositionally biased region" description="Polar residues" evidence="1">
    <location>
        <begin position="78"/>
        <end position="104"/>
    </location>
</feature>